<feature type="compositionally biased region" description="Low complexity" evidence="1">
    <location>
        <begin position="258"/>
        <end position="274"/>
    </location>
</feature>
<organism evidence="2">
    <name type="scientific">Prochlorococcus marinus (strain MIT 9303)</name>
    <dbReference type="NCBI Taxonomy" id="59922"/>
    <lineage>
        <taxon>Bacteria</taxon>
        <taxon>Bacillati</taxon>
        <taxon>Cyanobacteriota</taxon>
        <taxon>Cyanophyceae</taxon>
        <taxon>Synechococcales</taxon>
        <taxon>Prochlorococcaceae</taxon>
        <taxon>Prochlorococcus</taxon>
    </lineage>
</organism>
<reference evidence="2" key="2">
    <citation type="submission" date="2007-01" db="EMBL/GenBank/DDBJ databases">
        <authorList>
            <person name="Chisholm S."/>
            <person name="Huang K."/>
            <person name="Martiny A."/>
            <person name="Kettler G."/>
            <person name="Zucker J."/>
            <person name="Coleman M."/>
            <person name="Keller K."/>
            <person name="Arkin A."/>
            <person name="Coe A."/>
            <person name="Rodrigue S."/>
            <person name="Church G."/>
            <person name="Ferriera S."/>
            <person name="Johnson J."/>
            <person name="Kravitz S."/>
            <person name="Beeson K."/>
            <person name="Sutton G."/>
            <person name="Rogers Y.-H."/>
            <person name="Friedman R."/>
            <person name="Frazier M."/>
            <person name="Venter J.C."/>
        </authorList>
    </citation>
    <scope>NUCLEOTIDE SEQUENCE</scope>
    <source>
        <strain evidence="2">MIT 9303</strain>
    </source>
</reference>
<dbReference type="HOGENOM" id="CLU_377158_0_0_3"/>
<dbReference type="EMBL" id="CP000554">
    <property type="protein sequence ID" value="ABM77471.1"/>
    <property type="molecule type" value="Genomic_DNA"/>
</dbReference>
<accession>A2C7L1</accession>
<dbReference type="Proteomes" id="UP000002274">
    <property type="component" value="Chromosome"/>
</dbReference>
<dbReference type="InterPro" id="IPR011049">
    <property type="entry name" value="Serralysin-like_metalloprot_C"/>
</dbReference>
<dbReference type="Gene3D" id="2.150.10.10">
    <property type="entry name" value="Serralysin-like metalloprotease, C-terminal"/>
    <property type="match status" value="1"/>
</dbReference>
<evidence type="ECO:0000313" key="2">
    <source>
        <dbReference type="EMBL" id="ABM77471.1"/>
    </source>
</evidence>
<protein>
    <submittedName>
        <fullName evidence="2">Uncharacterized protein</fullName>
    </submittedName>
</protein>
<dbReference type="KEGG" id="pmf:P9303_07201"/>
<gene>
    <name evidence="2" type="ordered locus">P9303_07201</name>
</gene>
<dbReference type="Gene3D" id="2.170.15.10">
    <property type="entry name" value="Proaerolysin, chain A, domain 3"/>
    <property type="match status" value="1"/>
</dbReference>
<reference evidence="2" key="1">
    <citation type="journal article" date="2007" name="PLoS Genet.">
        <title>Patterns and implications of gene gain and loss in the evolution of Prochlorococcus.</title>
        <authorList>
            <person name="Kettler G.C."/>
            <person name="Martiny A.C."/>
            <person name="Huang K."/>
            <person name="Zucker J."/>
            <person name="Coleman M.L."/>
            <person name="Rodrigue S."/>
            <person name="Chen F."/>
            <person name="Lapidus A."/>
            <person name="Ferriera S."/>
            <person name="Johnson J."/>
            <person name="Steglich C."/>
            <person name="Church G.M."/>
            <person name="Richardson P."/>
            <person name="Chisholm S.W."/>
        </authorList>
    </citation>
    <scope>NUCLEOTIDE SEQUENCE [LARGE SCALE GENOMIC DNA]</scope>
    <source>
        <strain evidence="2">MIT 9303</strain>
    </source>
</reference>
<feature type="region of interest" description="Disordered" evidence="1">
    <location>
        <begin position="160"/>
        <end position="179"/>
    </location>
</feature>
<feature type="region of interest" description="Disordered" evidence="1">
    <location>
        <begin position="255"/>
        <end position="274"/>
    </location>
</feature>
<dbReference type="SUPFAM" id="SSF51120">
    <property type="entry name" value="beta-Roll"/>
    <property type="match status" value="1"/>
</dbReference>
<proteinExistence type="predicted"/>
<name>A2C7L1_PROM3</name>
<dbReference type="AlphaFoldDB" id="A2C7L1"/>
<dbReference type="BioCyc" id="PMAR59922:G1G80-660-MONOMER"/>
<evidence type="ECO:0000256" key="1">
    <source>
        <dbReference type="SAM" id="MobiDB-lite"/>
    </source>
</evidence>
<sequence>MSYDPGYTNPIYSIPTKYSGGNLPIPTYQFLQDVQQQQAQNFSIFPTGATLISGLGWAWINQQLANYEQANYKKTVPLFHGWSINGWYNAYLEGSTAGTNNLPNLGEQAYDTLSRRGPFRNALYQPMTVNPYSSASEYLSGLAIHPNTFNADDLKVHGSSNRRVNGASPTIKPQTRVTQGTESKKDWFVISVPKHGAAISEDYSITFSSETGASVDQSHGWSSQTSVEATTGISASLGPVDASFSATVGKTWELNGDKTASNHNTKTTTTTASNTYTVKPGQSIALLGTYMQGTLPMTYNSPAVIDYPGNYGGAGTFGAKGALASTGQTVLNMGSRYTPPSPLSVTAADVNHYCRAAMVPGHQHISEASQMGNSLYSLTSSGTVSLKDVGQHEIKEYVVIGGEWVSSLSATSLQGESQNDDLSTKNAMESTSYTPHEGDTLIVNGVEKNIGVLYDEANKANGVYLGSKYDDRFYLNGPNQTVHTYSGEDHVEGSIYNDKIFADNNGSSGNSIESGDGDDTISAINGGDYIDAGAGDDNVYVTLDDNLVDEVNLGSGSDTLTIDLSKAPKRYGLTVNDLEYTDKHIFKGGSVEAEIFGTSVLLYSKGNHIATFLDYAKQFDGYNIHKLQEIGLLNMHVLGDSNDYDYVADWRDPLITAKAEGKTIYDDYDSLLNSNSSTLKETLKGMQEYFFEESTNKLTKWGMAHADEYESASDFAHALLDQGRSSTIELPFGYI</sequence>
<dbReference type="RefSeq" id="WP_011825386.1">
    <property type="nucleotide sequence ID" value="NC_008820.1"/>
</dbReference>